<keyword evidence="2" id="KW-1185">Reference proteome</keyword>
<protein>
    <submittedName>
        <fullName evidence="1">Uncharacterized protein</fullName>
    </submittedName>
</protein>
<dbReference type="EMBL" id="JAYMYR010000006">
    <property type="protein sequence ID" value="KAK7357958.1"/>
    <property type="molecule type" value="Genomic_DNA"/>
</dbReference>
<proteinExistence type="predicted"/>
<accession>A0AAN9MT27</accession>
<gene>
    <name evidence="1" type="ORF">VNO80_17255</name>
</gene>
<dbReference type="AlphaFoldDB" id="A0AAN9MT27"/>
<evidence type="ECO:0000313" key="1">
    <source>
        <dbReference type="EMBL" id="KAK7357958.1"/>
    </source>
</evidence>
<dbReference type="Proteomes" id="UP001374584">
    <property type="component" value="Unassembled WGS sequence"/>
</dbReference>
<organism evidence="1 2">
    <name type="scientific">Phaseolus coccineus</name>
    <name type="common">Scarlet runner bean</name>
    <name type="synonym">Phaseolus multiflorus</name>
    <dbReference type="NCBI Taxonomy" id="3886"/>
    <lineage>
        <taxon>Eukaryota</taxon>
        <taxon>Viridiplantae</taxon>
        <taxon>Streptophyta</taxon>
        <taxon>Embryophyta</taxon>
        <taxon>Tracheophyta</taxon>
        <taxon>Spermatophyta</taxon>
        <taxon>Magnoliopsida</taxon>
        <taxon>eudicotyledons</taxon>
        <taxon>Gunneridae</taxon>
        <taxon>Pentapetalae</taxon>
        <taxon>rosids</taxon>
        <taxon>fabids</taxon>
        <taxon>Fabales</taxon>
        <taxon>Fabaceae</taxon>
        <taxon>Papilionoideae</taxon>
        <taxon>50 kb inversion clade</taxon>
        <taxon>NPAAA clade</taxon>
        <taxon>indigoferoid/millettioid clade</taxon>
        <taxon>Phaseoleae</taxon>
        <taxon>Phaseolus</taxon>
    </lineage>
</organism>
<comment type="caution">
    <text evidence="1">The sequence shown here is derived from an EMBL/GenBank/DDBJ whole genome shotgun (WGS) entry which is preliminary data.</text>
</comment>
<name>A0AAN9MT27_PHACN</name>
<evidence type="ECO:0000313" key="2">
    <source>
        <dbReference type="Proteomes" id="UP001374584"/>
    </source>
</evidence>
<reference evidence="1 2" key="1">
    <citation type="submission" date="2024-01" db="EMBL/GenBank/DDBJ databases">
        <title>The genomes of 5 underutilized Papilionoideae crops provide insights into root nodulation and disease resistanc.</title>
        <authorList>
            <person name="Jiang F."/>
        </authorList>
    </citation>
    <scope>NUCLEOTIDE SEQUENCE [LARGE SCALE GENOMIC DNA]</scope>
    <source>
        <strain evidence="1">JINMINGXINNONG_FW02</strain>
        <tissue evidence="1">Leaves</tissue>
    </source>
</reference>
<sequence length="127" mass="14088">MSPISSPMLLPNASPYDLDSFSRYGAEDGTCSRGRILVRACRVVLLVQGPHVYSPQSHLVLNLKGFAKRCGVHMIVAPLFWHVRKGWGAPFDMTTKVVVGRMFYNYQSSSFRCIAQSTAATTTPKCF</sequence>